<dbReference type="AlphaFoldDB" id="A0A8C4KFV6"/>
<reference evidence="1" key="1">
    <citation type="submission" date="2025-08" db="UniProtKB">
        <authorList>
            <consortium name="Ensembl"/>
        </authorList>
    </citation>
    <scope>IDENTIFICATION</scope>
</reference>
<evidence type="ECO:0000313" key="1">
    <source>
        <dbReference type="Ensembl" id="ENSDNVP00000021418.1"/>
    </source>
</evidence>
<accession>A0A8C4KFV6</accession>
<dbReference type="Proteomes" id="UP000694423">
    <property type="component" value="Unplaced"/>
</dbReference>
<dbReference type="Ensembl" id="ENSDNVT00000025878.1">
    <property type="protein sequence ID" value="ENSDNVP00000021418.1"/>
    <property type="gene ID" value="ENSDNVG00000014988.1"/>
</dbReference>
<name>A0A8C4KFV6_DRONO</name>
<protein>
    <submittedName>
        <fullName evidence="1">Uncharacterized protein</fullName>
    </submittedName>
</protein>
<evidence type="ECO:0000313" key="2">
    <source>
        <dbReference type="Proteomes" id="UP000694423"/>
    </source>
</evidence>
<sequence length="138" mass="15027">AHYSVGGFLFPLIEDQVIWNNCSVIVALGHGKHLLFFSPANKIKSLLLKNSKHFTGSVITLSGGREPPACRFLSPITPSGKESGGPGKWVCEGRTTSQSGLEHDFSFAPATCSEEIWRLSQSEIALLVQEILKIVTFN</sequence>
<keyword evidence="2" id="KW-1185">Reference proteome</keyword>
<reference evidence="1" key="2">
    <citation type="submission" date="2025-09" db="UniProtKB">
        <authorList>
            <consortium name="Ensembl"/>
        </authorList>
    </citation>
    <scope>IDENTIFICATION</scope>
</reference>
<proteinExistence type="predicted"/>
<organism evidence="1 2">
    <name type="scientific">Dromaius novaehollandiae</name>
    <name type="common">Emu</name>
    <dbReference type="NCBI Taxonomy" id="8790"/>
    <lineage>
        <taxon>Eukaryota</taxon>
        <taxon>Metazoa</taxon>
        <taxon>Chordata</taxon>
        <taxon>Craniata</taxon>
        <taxon>Vertebrata</taxon>
        <taxon>Euteleostomi</taxon>
        <taxon>Archelosauria</taxon>
        <taxon>Archosauria</taxon>
        <taxon>Dinosauria</taxon>
        <taxon>Saurischia</taxon>
        <taxon>Theropoda</taxon>
        <taxon>Coelurosauria</taxon>
        <taxon>Aves</taxon>
        <taxon>Palaeognathae</taxon>
        <taxon>Casuariiformes</taxon>
        <taxon>Dromaiidae</taxon>
        <taxon>Dromaius</taxon>
    </lineage>
</organism>